<proteinExistence type="predicted"/>
<comment type="caution">
    <text evidence="9">The sequence shown here is derived from an EMBL/GenBank/DDBJ whole genome shotgun (WGS) entry which is preliminary data.</text>
</comment>
<evidence type="ECO:0000256" key="7">
    <source>
        <dbReference type="SAM" id="SignalP"/>
    </source>
</evidence>
<feature type="transmembrane region" description="Helical" evidence="6">
    <location>
        <begin position="647"/>
        <end position="666"/>
    </location>
</feature>
<organism evidence="9 10">
    <name type="scientific">Culicoidibacter larvae</name>
    <dbReference type="NCBI Taxonomy" id="2579976"/>
    <lineage>
        <taxon>Bacteria</taxon>
        <taxon>Bacillati</taxon>
        <taxon>Bacillota</taxon>
        <taxon>Culicoidibacteria</taxon>
        <taxon>Culicoidibacterales</taxon>
        <taxon>Culicoidibacteraceae</taxon>
        <taxon>Culicoidibacter</taxon>
    </lineage>
</organism>
<dbReference type="AlphaFoldDB" id="A0A5R8QGG6"/>
<dbReference type="Gene3D" id="2.60.40.10">
    <property type="entry name" value="Immunoglobulins"/>
    <property type="match status" value="1"/>
</dbReference>
<gene>
    <name evidence="9" type="ORF">FEZ08_03335</name>
</gene>
<dbReference type="Proteomes" id="UP000306912">
    <property type="component" value="Unassembled WGS sequence"/>
</dbReference>
<dbReference type="OrthoDB" id="9794671at2"/>
<evidence type="ECO:0000256" key="5">
    <source>
        <dbReference type="SAM" id="MobiDB-lite"/>
    </source>
</evidence>
<reference evidence="9 10" key="1">
    <citation type="submission" date="2019-05" db="EMBL/GenBank/DDBJ databases">
        <title>Culicoidintestinum kansasii gen. nov., sp. nov. from the gastrointestinal tract of the biting midge, Culicoides sonorensis.</title>
        <authorList>
            <person name="Neupane S."/>
            <person name="Ghosh A."/>
            <person name="Gunther S."/>
            <person name="Martin K."/>
            <person name="Zurek L."/>
        </authorList>
    </citation>
    <scope>NUCLEOTIDE SEQUENCE [LARGE SCALE GENOMIC DNA]</scope>
    <source>
        <strain evidence="9 10">CS-1</strain>
    </source>
</reference>
<dbReference type="PROSITE" id="PS50847">
    <property type="entry name" value="GRAM_POS_ANCHORING"/>
    <property type="match status" value="1"/>
</dbReference>
<dbReference type="InterPro" id="IPR019931">
    <property type="entry name" value="LPXTG_anchor"/>
</dbReference>
<feature type="signal peptide" evidence="7">
    <location>
        <begin position="1"/>
        <end position="21"/>
    </location>
</feature>
<dbReference type="InterPro" id="IPR013783">
    <property type="entry name" value="Ig-like_fold"/>
</dbReference>
<feature type="chain" id="PRO_5024431661" evidence="7">
    <location>
        <begin position="22"/>
        <end position="671"/>
    </location>
</feature>
<dbReference type="Pfam" id="PF02638">
    <property type="entry name" value="GHL10"/>
    <property type="match status" value="1"/>
</dbReference>
<keyword evidence="2" id="KW-0964">Secreted</keyword>
<evidence type="ECO:0000313" key="10">
    <source>
        <dbReference type="Proteomes" id="UP000306912"/>
    </source>
</evidence>
<dbReference type="PANTHER" id="PTHR43405">
    <property type="entry name" value="GLYCOSYL HYDROLASE DIGH"/>
    <property type="match status" value="1"/>
</dbReference>
<dbReference type="InterPro" id="IPR052177">
    <property type="entry name" value="Divisome_Glycosyl_Hydrolase"/>
</dbReference>
<evidence type="ECO:0000259" key="8">
    <source>
        <dbReference type="PROSITE" id="PS50847"/>
    </source>
</evidence>
<name>A0A5R8QGG6_9FIRM</name>
<dbReference type="SUPFAM" id="SSF51445">
    <property type="entry name" value="(Trans)glycosidases"/>
    <property type="match status" value="1"/>
</dbReference>
<evidence type="ECO:0000256" key="3">
    <source>
        <dbReference type="ARBA" id="ARBA00022729"/>
    </source>
</evidence>
<feature type="domain" description="Gram-positive cocci surface proteins LPxTG" evidence="8">
    <location>
        <begin position="640"/>
        <end position="671"/>
    </location>
</feature>
<evidence type="ECO:0000313" key="9">
    <source>
        <dbReference type="EMBL" id="TLG76810.1"/>
    </source>
</evidence>
<sequence length="671" mass="74864">MKKFFGLVMSLLLVMTVPVIAVQAQDDSSPLYKYVKNADGSYSYDESKPVYMYNGSTEQVMIPDTYTAPKRQFRTAWVATIANLNMPKVQSQSEFETKYTEILNTFSDWNMNAMIFQVRPLLDSYYQSEINPWSEFLSGQQGVDPGYDPLPWMIEETHARGMEFHAWFNPYRVTNTKLSTQSILNAIGMTKEDALAMTIPEHVAKLNEAGILADNNFAVLHPEWVLRFDEKLFLNPGIPEVRQNVIDSITEVINNYDVDAIHFDDYFYPYRITVDGQNVFFGDVNEDRETFETYGIPAGYSDDTEGIESWRRDNVTALIEGIKTEIDSYNGNTGSSVQFGISPFGIWEHKEYDERGSNTPTGSSESYSKSIFADTYKWIKDETLDYVIPQIYWSFDQAAAPYGELTSWWDSVVDGTRVQLYIGHANYKHVGNGGWEPAWMNPEEIPNQLKFNQQYENVAGSALFSYNDIMPSNVAALPADQQAKNQAKNDALTLIRDQYFSTPALSPAKPWLASAPMTVLRDGYFDEASSNSFTWQDDSENARYYVVYRGQGEAADIINDPANIIAKVWREDGANSLSFTDESAATLRAETTYVVTALDAAHNETPPLVIQARAGSGSTDNNSGNGTSSENGSGGAGSELPQTGENFAVSALLGVGIIVVAGVVLLKRKAD</sequence>
<dbReference type="Pfam" id="PF00746">
    <property type="entry name" value="Gram_pos_anchor"/>
    <property type="match status" value="1"/>
</dbReference>
<dbReference type="FunCoup" id="A0A5R8QGG6">
    <property type="interactions" value="25"/>
</dbReference>
<dbReference type="InterPro" id="IPR017853">
    <property type="entry name" value="GH"/>
</dbReference>
<dbReference type="Gene3D" id="3.20.20.80">
    <property type="entry name" value="Glycosidases"/>
    <property type="match status" value="1"/>
</dbReference>
<keyword evidence="3 7" id="KW-0732">Signal</keyword>
<keyword evidence="6" id="KW-1133">Transmembrane helix</keyword>
<keyword evidence="4" id="KW-0572">Peptidoglycan-anchor</keyword>
<keyword evidence="10" id="KW-1185">Reference proteome</keyword>
<dbReference type="NCBIfam" id="TIGR01167">
    <property type="entry name" value="LPXTG_anchor"/>
    <property type="match status" value="1"/>
</dbReference>
<dbReference type="PANTHER" id="PTHR43405:SF1">
    <property type="entry name" value="GLYCOSYL HYDROLASE DIGH"/>
    <property type="match status" value="1"/>
</dbReference>
<keyword evidence="1" id="KW-0134">Cell wall</keyword>
<keyword evidence="6" id="KW-0472">Membrane</keyword>
<feature type="compositionally biased region" description="Low complexity" evidence="5">
    <location>
        <begin position="614"/>
        <end position="631"/>
    </location>
</feature>
<dbReference type="RefSeq" id="WP_138190448.1">
    <property type="nucleotide sequence ID" value="NZ_VBWP01000002.1"/>
</dbReference>
<evidence type="ECO:0000256" key="6">
    <source>
        <dbReference type="SAM" id="Phobius"/>
    </source>
</evidence>
<dbReference type="InParanoid" id="A0A5R8QGG6"/>
<accession>A0A5R8QGG6</accession>
<evidence type="ECO:0000256" key="4">
    <source>
        <dbReference type="ARBA" id="ARBA00023088"/>
    </source>
</evidence>
<dbReference type="EMBL" id="VBWP01000002">
    <property type="protein sequence ID" value="TLG76810.1"/>
    <property type="molecule type" value="Genomic_DNA"/>
</dbReference>
<protein>
    <submittedName>
        <fullName evidence="9">LPXTG cell wall anchor domain-containing protein</fullName>
    </submittedName>
</protein>
<feature type="region of interest" description="Disordered" evidence="5">
    <location>
        <begin position="612"/>
        <end position="640"/>
    </location>
</feature>
<evidence type="ECO:0000256" key="2">
    <source>
        <dbReference type="ARBA" id="ARBA00022525"/>
    </source>
</evidence>
<dbReference type="InterPro" id="IPR003790">
    <property type="entry name" value="GHL10"/>
</dbReference>
<keyword evidence="6" id="KW-0812">Transmembrane</keyword>
<evidence type="ECO:0000256" key="1">
    <source>
        <dbReference type="ARBA" id="ARBA00022512"/>
    </source>
</evidence>